<feature type="region of interest" description="Disordered" evidence="3">
    <location>
        <begin position="1"/>
        <end position="23"/>
    </location>
</feature>
<dbReference type="AlphaFoldDB" id="A0A1H0QNQ0"/>
<evidence type="ECO:0000313" key="5">
    <source>
        <dbReference type="EMBL" id="SDP18366.1"/>
    </source>
</evidence>
<protein>
    <submittedName>
        <fullName evidence="5">Septal ring factor EnvC, activator of murein hydrolases AmiA and AmiB</fullName>
    </submittedName>
</protein>
<keyword evidence="2" id="KW-0175">Coiled coil</keyword>
<dbReference type="SUPFAM" id="SSF51261">
    <property type="entry name" value="Duplicated hybrid motif"/>
    <property type="match status" value="1"/>
</dbReference>
<feature type="coiled-coil region" evidence="2">
    <location>
        <begin position="57"/>
        <end position="112"/>
    </location>
</feature>
<dbReference type="Gene3D" id="6.10.250.3150">
    <property type="match status" value="1"/>
</dbReference>
<name>A0A1H0QNQ0_9BACT</name>
<dbReference type="InterPro" id="IPR016047">
    <property type="entry name" value="M23ase_b-sheet_dom"/>
</dbReference>
<keyword evidence="6" id="KW-1185">Reference proteome</keyword>
<dbReference type="STRING" id="91360.SAMN05660330_02029"/>
<dbReference type="Pfam" id="PF01551">
    <property type="entry name" value="Peptidase_M23"/>
    <property type="match status" value="1"/>
</dbReference>
<evidence type="ECO:0000256" key="1">
    <source>
        <dbReference type="ARBA" id="ARBA00022729"/>
    </source>
</evidence>
<dbReference type="EMBL" id="FNJI01000012">
    <property type="protein sequence ID" value="SDP18366.1"/>
    <property type="molecule type" value="Genomic_DNA"/>
</dbReference>
<dbReference type="OrthoDB" id="9784703at2"/>
<dbReference type="InterPro" id="IPR011055">
    <property type="entry name" value="Dup_hybrid_motif"/>
</dbReference>
<dbReference type="RefSeq" id="WP_092222427.1">
    <property type="nucleotide sequence ID" value="NZ_FNJI01000012.1"/>
</dbReference>
<feature type="coiled-coil region" evidence="2">
    <location>
        <begin position="187"/>
        <end position="235"/>
    </location>
</feature>
<dbReference type="GO" id="GO:0004222">
    <property type="term" value="F:metalloendopeptidase activity"/>
    <property type="evidence" value="ECO:0007669"/>
    <property type="project" value="TreeGrafter"/>
</dbReference>
<feature type="domain" description="M23ase beta-sheet core" evidence="4">
    <location>
        <begin position="311"/>
        <end position="404"/>
    </location>
</feature>
<accession>A0A1H0QNQ0</accession>
<keyword evidence="5" id="KW-0378">Hydrolase</keyword>
<proteinExistence type="predicted"/>
<dbReference type="PANTHER" id="PTHR21666:SF289">
    <property type="entry name" value="L-ALA--D-GLU ENDOPEPTIDASE"/>
    <property type="match status" value="1"/>
</dbReference>
<keyword evidence="1" id="KW-0732">Signal</keyword>
<sequence>MTPLNLKAAGPLPVAGTISQDGGGASRRIPVRLNRLLLALLFVAATCHWSGAEQDEVARVRSNVQRLQESISRQEQKISESRQEEQSILAELERLEQQISGQQEKLDAIKLKVLRQELLIEDQQGKLYIIKAQKDTVEKHLQKRITAYYTMGDIGILNVSFSTRSLPELLSFREAFDHLINYDREVLVKYKKTMDQQQRAKQALELEKEVLEDFLSQARQEKDNLEQSKVRKSDLLVRVRTQEKLHQQAVDELNEASRSLVDSIVAIKNQHEILEQGFIANKGSLSPPANGVIVTIFGQKIEDKFGITGTSSGIEIRVPDSTPVVSVSEGEVIFSDYLRGYGNTVIIHHGYQYYTVTSRLEKLGVSKGIKVAAHEKIGIAGDTATLFNRGIYFEIRHGRQSLDPLLWLNPDKMVLSQR</sequence>
<evidence type="ECO:0000256" key="3">
    <source>
        <dbReference type="SAM" id="MobiDB-lite"/>
    </source>
</evidence>
<dbReference type="Proteomes" id="UP000199073">
    <property type="component" value="Unassembled WGS sequence"/>
</dbReference>
<reference evidence="5 6" key="1">
    <citation type="submission" date="2016-10" db="EMBL/GenBank/DDBJ databases">
        <authorList>
            <person name="de Groot N.N."/>
        </authorList>
    </citation>
    <scope>NUCLEOTIDE SEQUENCE [LARGE SCALE GENOMIC DNA]</scope>
    <source>
        <strain evidence="5 6">DSM 12130</strain>
    </source>
</reference>
<organism evidence="5 6">
    <name type="scientific">Desulforhopalus singaporensis</name>
    <dbReference type="NCBI Taxonomy" id="91360"/>
    <lineage>
        <taxon>Bacteria</taxon>
        <taxon>Pseudomonadati</taxon>
        <taxon>Thermodesulfobacteriota</taxon>
        <taxon>Desulfobulbia</taxon>
        <taxon>Desulfobulbales</taxon>
        <taxon>Desulfocapsaceae</taxon>
        <taxon>Desulforhopalus</taxon>
    </lineage>
</organism>
<dbReference type="PANTHER" id="PTHR21666">
    <property type="entry name" value="PEPTIDASE-RELATED"/>
    <property type="match status" value="1"/>
</dbReference>
<dbReference type="InterPro" id="IPR050570">
    <property type="entry name" value="Cell_wall_metabolism_enzyme"/>
</dbReference>
<evidence type="ECO:0000259" key="4">
    <source>
        <dbReference type="Pfam" id="PF01551"/>
    </source>
</evidence>
<gene>
    <name evidence="5" type="ORF">SAMN05660330_02029</name>
</gene>
<evidence type="ECO:0000256" key="2">
    <source>
        <dbReference type="SAM" id="Coils"/>
    </source>
</evidence>
<evidence type="ECO:0000313" key="6">
    <source>
        <dbReference type="Proteomes" id="UP000199073"/>
    </source>
</evidence>
<dbReference type="CDD" id="cd12797">
    <property type="entry name" value="M23_peptidase"/>
    <property type="match status" value="1"/>
</dbReference>
<dbReference type="Gene3D" id="2.70.70.10">
    <property type="entry name" value="Glucose Permease (Domain IIA)"/>
    <property type="match status" value="1"/>
</dbReference>